<dbReference type="Gene3D" id="3.30.420.610">
    <property type="entry name" value="LOTUS domain-like"/>
    <property type="match status" value="1"/>
</dbReference>
<feature type="compositionally biased region" description="Low complexity" evidence="1">
    <location>
        <begin position="286"/>
        <end position="296"/>
    </location>
</feature>
<sequence length="409" mass="43827">MPDLQNPRVAVYLDFDNIVMSWYDRVHGRNSYSRDRQRIADNPNDPEIAERLAAATIDVGAIIDFAASFGTLVLTRAYADWSAPVNAIYRSQLVARAVDLVQLFPAAAYAKNGADIRLAVDAVEDMFRLPDLTHVVIVAGDSDYVPLAQRCKRLGRYVVGVGVAGSTAKSLAAACDEFEAYDSLPGVPRVTREPARAAKTPDKAAEKAPSKAAPGRATKTKETAASAATGGTAARSGGRRGAAKSVPTEAAVSTEAVTPTDAVTADAPAAAADATAEARSTVEIEAALNEALETTAPPKRGNRRASSKTVAASLEPPAPEPVQPIEEPAEDPQETATRLLERALRLGHDKNDDSEWLHSSAVKTHMRRMDPSFSEKALGYRSFNDFVKARESIAELEETGHERLVRLRE</sequence>
<accession>A0AAU6S9A1</accession>
<feature type="compositionally biased region" description="Basic and acidic residues" evidence="1">
    <location>
        <begin position="190"/>
        <end position="209"/>
    </location>
</feature>
<dbReference type="InterPro" id="IPR041966">
    <property type="entry name" value="LOTUS-like"/>
</dbReference>
<dbReference type="PROSITE" id="PS51644">
    <property type="entry name" value="HTH_OST"/>
    <property type="match status" value="1"/>
</dbReference>
<dbReference type="Pfam" id="PF12872">
    <property type="entry name" value="OST-HTH"/>
    <property type="match status" value="1"/>
</dbReference>
<dbReference type="InterPro" id="IPR021139">
    <property type="entry name" value="NYN"/>
</dbReference>
<dbReference type="InterPro" id="IPR025605">
    <property type="entry name" value="OST-HTH/LOTUS_dom"/>
</dbReference>
<gene>
    <name evidence="3" type="ORF">MRBLWS13_001095</name>
</gene>
<dbReference type="GO" id="GO:0004540">
    <property type="term" value="F:RNA nuclease activity"/>
    <property type="evidence" value="ECO:0007669"/>
    <property type="project" value="InterPro"/>
</dbReference>
<reference evidence="3" key="1">
    <citation type="submission" date="2024-04" db="EMBL/GenBank/DDBJ databases">
        <authorList>
            <person name="Roder T."/>
            <person name="Oberhansli S."/>
            <person name="Kreuzer M."/>
        </authorList>
    </citation>
    <scope>NUCLEOTIDE SEQUENCE</scope>
    <source>
        <strain evidence="3">LWS13-1.2</strain>
    </source>
</reference>
<evidence type="ECO:0000259" key="2">
    <source>
        <dbReference type="PROSITE" id="PS51644"/>
    </source>
</evidence>
<dbReference type="AlphaFoldDB" id="A0AAU6S9A1"/>
<feature type="region of interest" description="Disordered" evidence="1">
    <location>
        <begin position="187"/>
        <end position="259"/>
    </location>
</feature>
<protein>
    <submittedName>
        <fullName evidence="3">NYN domain-containing protein</fullName>
    </submittedName>
</protein>
<organism evidence="3">
    <name type="scientific">Microbacterium sp. LWS13-1.2</name>
    <dbReference type="NCBI Taxonomy" id="3135264"/>
    <lineage>
        <taxon>Bacteria</taxon>
        <taxon>Bacillati</taxon>
        <taxon>Actinomycetota</taxon>
        <taxon>Actinomycetes</taxon>
        <taxon>Micrococcales</taxon>
        <taxon>Microbacteriaceae</taxon>
        <taxon>Microbacterium</taxon>
    </lineage>
</organism>
<dbReference type="Gene3D" id="3.40.50.1010">
    <property type="entry name" value="5'-nuclease"/>
    <property type="match status" value="1"/>
</dbReference>
<feature type="region of interest" description="Disordered" evidence="1">
    <location>
        <begin position="286"/>
        <end position="335"/>
    </location>
</feature>
<dbReference type="CDD" id="cd11297">
    <property type="entry name" value="PIN_LabA-like_N_1"/>
    <property type="match status" value="1"/>
</dbReference>
<dbReference type="Pfam" id="PF01936">
    <property type="entry name" value="NYN"/>
    <property type="match status" value="1"/>
</dbReference>
<evidence type="ECO:0000313" key="3">
    <source>
        <dbReference type="EMBL" id="WZO33469.1"/>
    </source>
</evidence>
<dbReference type="CDD" id="cd10146">
    <property type="entry name" value="LabA_like_C"/>
    <property type="match status" value="1"/>
</dbReference>
<feature type="domain" description="HTH OST-type" evidence="2">
    <location>
        <begin position="332"/>
        <end position="409"/>
    </location>
</feature>
<dbReference type="RefSeq" id="WP_349428015.1">
    <property type="nucleotide sequence ID" value="NZ_CP151632.1"/>
</dbReference>
<evidence type="ECO:0000256" key="1">
    <source>
        <dbReference type="SAM" id="MobiDB-lite"/>
    </source>
</evidence>
<dbReference type="EMBL" id="CP151632">
    <property type="protein sequence ID" value="WZO33469.1"/>
    <property type="molecule type" value="Genomic_DNA"/>
</dbReference>
<proteinExistence type="predicted"/>
<dbReference type="PANTHER" id="PTHR35811:SF1">
    <property type="entry name" value="HTH OST-TYPE DOMAIN-CONTAINING PROTEIN"/>
    <property type="match status" value="1"/>
</dbReference>
<feature type="compositionally biased region" description="Low complexity" evidence="1">
    <location>
        <begin position="223"/>
        <end position="236"/>
    </location>
</feature>
<name>A0AAU6S9A1_9MICO</name>
<dbReference type="PANTHER" id="PTHR35811">
    <property type="entry name" value="SLR1870 PROTEIN"/>
    <property type="match status" value="1"/>
</dbReference>